<dbReference type="EMBL" id="MZGU01000006">
    <property type="protein sequence ID" value="PWB84942.1"/>
    <property type="molecule type" value="Genomic_DNA"/>
</dbReference>
<dbReference type="AlphaFoldDB" id="A0A2U1S5J8"/>
<accession>A0A2U1S5J8</accession>
<reference evidence="1 2" key="1">
    <citation type="submission" date="2017-03" db="EMBL/GenBank/DDBJ databases">
        <title>Genome sequence of Methanobrevibacter wosei.</title>
        <authorList>
            <person name="Poehlein A."/>
            <person name="Seedorf H."/>
            <person name="Daniel R."/>
        </authorList>
    </citation>
    <scope>NUCLEOTIDE SEQUENCE [LARGE SCALE GENOMIC DNA]</scope>
    <source>
        <strain evidence="1 2">DSM 11979</strain>
    </source>
</reference>
<sequence>MICISADFDPVHKGHEQLIKKGREIADEKGCELVVYLNKGFSANHAPFFVNFDARSKMALALGADRIVPVEGLHHRFILSYSVPIRLSMMHEDGATDYITGASISLDEIAKKAERFIKEGKFVGMPKNYPNRNEIRWYALNEFLKDKYGRKLDFHVIKEVKDGGKVSGRLIRQSIIDNDYTIPKETRKVLPKSTIEILEEEIAKGQINNERNYKEIFKTMNTTSRGYLSKIAYLNGKAVNEIIKRRVYRDNESIWAAFRRADYGPVMTRLAVSAIEMNVTKKEVMDLMKEYESLNLIPSEQKVQRVIDRAWYVASQIENGLSAGEANKKFRSEKIAIDSTPLEIHAGLNLTKFETKLMKEGINADVYVDKDNKVSVELRAEGKKIKTNLRLPAKEVTYLRYIIDSNFIPVTGVVEKSKKGFKIKVEIGK</sequence>
<dbReference type="Proteomes" id="UP000245577">
    <property type="component" value="Unassembled WGS sequence"/>
</dbReference>
<gene>
    <name evidence="1" type="ORF">MBBWO_12530</name>
</gene>
<proteinExistence type="predicted"/>
<evidence type="ECO:0008006" key="3">
    <source>
        <dbReference type="Google" id="ProtNLM"/>
    </source>
</evidence>
<dbReference type="InterPro" id="IPR014729">
    <property type="entry name" value="Rossmann-like_a/b/a_fold"/>
</dbReference>
<dbReference type="Gene3D" id="3.40.50.620">
    <property type="entry name" value="HUPs"/>
    <property type="match status" value="1"/>
</dbReference>
<dbReference type="SUPFAM" id="SSF52374">
    <property type="entry name" value="Nucleotidylyl transferase"/>
    <property type="match status" value="1"/>
</dbReference>
<keyword evidence="2" id="KW-1185">Reference proteome</keyword>
<evidence type="ECO:0000313" key="2">
    <source>
        <dbReference type="Proteomes" id="UP000245577"/>
    </source>
</evidence>
<comment type="caution">
    <text evidence="1">The sequence shown here is derived from an EMBL/GenBank/DDBJ whole genome shotgun (WGS) entry which is preliminary data.</text>
</comment>
<organism evidence="1 2">
    <name type="scientific">Methanobrevibacter woesei</name>
    <dbReference type="NCBI Taxonomy" id="190976"/>
    <lineage>
        <taxon>Archaea</taxon>
        <taxon>Methanobacteriati</taxon>
        <taxon>Methanobacteriota</taxon>
        <taxon>Methanomada group</taxon>
        <taxon>Methanobacteria</taxon>
        <taxon>Methanobacteriales</taxon>
        <taxon>Methanobacteriaceae</taxon>
        <taxon>Methanobrevibacter</taxon>
    </lineage>
</organism>
<evidence type="ECO:0000313" key="1">
    <source>
        <dbReference type="EMBL" id="PWB84942.1"/>
    </source>
</evidence>
<protein>
    <recommendedName>
        <fullName evidence="3">FAD synthase</fullName>
    </recommendedName>
</protein>
<name>A0A2U1S5J8_9EURY</name>